<keyword evidence="1" id="KW-0472">Membrane</keyword>
<dbReference type="OrthoDB" id="7066027at2"/>
<dbReference type="RefSeq" id="WP_109719575.1">
    <property type="nucleotide sequence ID" value="NZ_QEQK01000005.1"/>
</dbReference>
<evidence type="ECO:0000256" key="1">
    <source>
        <dbReference type="SAM" id="Phobius"/>
    </source>
</evidence>
<dbReference type="NCBIfam" id="NF033233">
    <property type="entry name" value="twin_helix"/>
    <property type="match status" value="1"/>
</dbReference>
<protein>
    <submittedName>
        <fullName evidence="2">Twin transmembrane helix small protein</fullName>
    </submittedName>
</protein>
<dbReference type="AlphaFoldDB" id="A0A363ULT8"/>
<proteinExistence type="predicted"/>
<dbReference type="Proteomes" id="UP000251800">
    <property type="component" value="Unassembled WGS sequence"/>
</dbReference>
<dbReference type="EMBL" id="QEQK01000005">
    <property type="protein sequence ID" value="PWN56381.1"/>
    <property type="molecule type" value="Genomic_DNA"/>
</dbReference>
<evidence type="ECO:0000313" key="3">
    <source>
        <dbReference type="Proteomes" id="UP000251800"/>
    </source>
</evidence>
<dbReference type="Pfam" id="PF11137">
    <property type="entry name" value="DUF2909"/>
    <property type="match status" value="1"/>
</dbReference>
<feature type="transmembrane region" description="Helical" evidence="1">
    <location>
        <begin position="43"/>
        <end position="61"/>
    </location>
</feature>
<gene>
    <name evidence="2" type="ORF">DEH80_05955</name>
</gene>
<organism evidence="2 3">
    <name type="scientific">Abyssibacter profundi</name>
    <dbReference type="NCBI Taxonomy" id="2182787"/>
    <lineage>
        <taxon>Bacteria</taxon>
        <taxon>Pseudomonadati</taxon>
        <taxon>Pseudomonadota</taxon>
        <taxon>Gammaproteobacteria</taxon>
        <taxon>Chromatiales</taxon>
        <taxon>Oceanococcaceae</taxon>
        <taxon>Abyssibacter</taxon>
    </lineage>
</organism>
<dbReference type="InterPro" id="IPR021313">
    <property type="entry name" value="DUF2909"/>
</dbReference>
<reference evidence="2 3" key="1">
    <citation type="submission" date="2018-05" db="EMBL/GenBank/DDBJ databases">
        <title>Abyssibacter profundi OUC007T gen. nov., sp. nov, a marine bacterium isolated from seawater of the Mariana Trench.</title>
        <authorList>
            <person name="Zhou S."/>
        </authorList>
    </citation>
    <scope>NUCLEOTIDE SEQUENCE [LARGE SCALE GENOMIC DNA]</scope>
    <source>
        <strain evidence="2 3">OUC007</strain>
    </source>
</reference>
<accession>A0A363ULT8</accession>
<sequence length="81" mass="8921">MNWILTLFFLAIVTSLAVGFYFLMKEGGTSSRNLFKALSWRVGLQITLILFLVLAYFMGWIEPHGGPLDAPPAAQTTTPAS</sequence>
<name>A0A363ULT8_9GAMM</name>
<feature type="transmembrane region" description="Helical" evidence="1">
    <location>
        <begin position="6"/>
        <end position="23"/>
    </location>
</feature>
<keyword evidence="1" id="KW-1133">Transmembrane helix</keyword>
<keyword evidence="1 2" id="KW-0812">Transmembrane</keyword>
<keyword evidence="3" id="KW-1185">Reference proteome</keyword>
<comment type="caution">
    <text evidence="2">The sequence shown here is derived from an EMBL/GenBank/DDBJ whole genome shotgun (WGS) entry which is preliminary data.</text>
</comment>
<evidence type="ECO:0000313" key="2">
    <source>
        <dbReference type="EMBL" id="PWN56381.1"/>
    </source>
</evidence>